<dbReference type="EMBL" id="PGXC01000044">
    <property type="protein sequence ID" value="PKK88489.1"/>
    <property type="molecule type" value="Genomic_DNA"/>
</dbReference>
<gene>
    <name evidence="5" type="ORF">CVV64_18465</name>
</gene>
<dbReference type="AlphaFoldDB" id="A0A2N1PJI9"/>
<dbReference type="SUPFAM" id="SSF52317">
    <property type="entry name" value="Class I glutamine amidotransferase-like"/>
    <property type="match status" value="1"/>
</dbReference>
<reference evidence="5 6" key="1">
    <citation type="journal article" date="2017" name="ISME J.">
        <title>Potential for microbial H2 and metal transformations associated with novel bacteria and archaea in deep terrestrial subsurface sediments.</title>
        <authorList>
            <person name="Hernsdorf A.W."/>
            <person name="Amano Y."/>
            <person name="Miyakawa K."/>
            <person name="Ise K."/>
            <person name="Suzuki Y."/>
            <person name="Anantharaman K."/>
            <person name="Probst A."/>
            <person name="Burstein D."/>
            <person name="Thomas B.C."/>
            <person name="Banfield J.F."/>
        </authorList>
    </citation>
    <scope>NUCLEOTIDE SEQUENCE [LARGE SCALE GENOMIC DNA]</scope>
    <source>
        <strain evidence="5">HGW-Wallbacteria-1</strain>
    </source>
</reference>
<dbReference type="Proteomes" id="UP000233256">
    <property type="component" value="Unassembled WGS sequence"/>
</dbReference>
<organism evidence="5 6">
    <name type="scientific">Candidatus Wallbacteria bacterium HGW-Wallbacteria-1</name>
    <dbReference type="NCBI Taxonomy" id="2013854"/>
    <lineage>
        <taxon>Bacteria</taxon>
        <taxon>Candidatus Walliibacteriota</taxon>
    </lineage>
</organism>
<keyword evidence="2" id="KW-0645">Protease</keyword>
<dbReference type="GO" id="GO:0008236">
    <property type="term" value="F:serine-type peptidase activity"/>
    <property type="evidence" value="ECO:0007669"/>
    <property type="project" value="UniProtKB-KW"/>
</dbReference>
<dbReference type="Gene3D" id="3.40.50.880">
    <property type="match status" value="1"/>
</dbReference>
<comment type="caution">
    <text evidence="5">The sequence shown here is derived from an EMBL/GenBank/DDBJ whole genome shotgun (WGS) entry which is preliminary data.</text>
</comment>
<dbReference type="GO" id="GO:0006508">
    <property type="term" value="P:proteolysis"/>
    <property type="evidence" value="ECO:0007669"/>
    <property type="project" value="UniProtKB-KW"/>
</dbReference>
<evidence type="ECO:0000256" key="1">
    <source>
        <dbReference type="ARBA" id="ARBA00006534"/>
    </source>
</evidence>
<accession>A0A2N1PJI9</accession>
<keyword evidence="3" id="KW-0378">Hydrolase</keyword>
<dbReference type="InterPro" id="IPR005320">
    <property type="entry name" value="Peptidase_S51"/>
</dbReference>
<protein>
    <submittedName>
        <fullName evidence="5">Uncharacterized protein</fullName>
    </submittedName>
</protein>
<evidence type="ECO:0000313" key="6">
    <source>
        <dbReference type="Proteomes" id="UP000233256"/>
    </source>
</evidence>
<comment type="similarity">
    <text evidence="1">Belongs to the peptidase S51 family.</text>
</comment>
<evidence type="ECO:0000313" key="5">
    <source>
        <dbReference type="EMBL" id="PKK88489.1"/>
    </source>
</evidence>
<keyword evidence="4" id="KW-0720">Serine protease</keyword>
<proteinExistence type="inferred from homology"/>
<evidence type="ECO:0000256" key="3">
    <source>
        <dbReference type="ARBA" id="ARBA00022801"/>
    </source>
</evidence>
<dbReference type="Pfam" id="PF03575">
    <property type="entry name" value="Peptidase_S51"/>
    <property type="match status" value="1"/>
</dbReference>
<evidence type="ECO:0000256" key="4">
    <source>
        <dbReference type="ARBA" id="ARBA00022825"/>
    </source>
</evidence>
<name>A0A2N1PJI9_9BACT</name>
<sequence>MKGWIVVNGNLRFDTDFIGTHKEMLMSSHHVDPDVRDWRKVLLITAAWQKNEFQEGHIKQALESIGIPSRFDGGFDQNIQNLGLYHEFNDLRSREQDLYTRYHRKQDVIIRTKEFYTRKNDEFLQILRDQVGMIRANFDGSSLAGILDYDVLRHRSELSHYNEAELFYHYCCQDVQDTMSKIIENDNLMLKICNEIDDYFRDRSRIDENPDYIATRDRLRRNILSSNSIFLFGGNLPVLLNRLKFFNLRDVFQEALYRGTNFYTVSAGSMALSDKVIVFDDFGNDQSDGGKKEFEFFDRGLGLVNRVTLFPHCMDRIQTDDPDNLSYLANRFSTGPCVGLNENSFLLVETVREAETGGVRDRYVSVGKRDGVYVFDRSGHKHCRTFGQEIQID</sequence>
<dbReference type="InterPro" id="IPR029062">
    <property type="entry name" value="Class_I_gatase-like"/>
</dbReference>
<evidence type="ECO:0000256" key="2">
    <source>
        <dbReference type="ARBA" id="ARBA00022670"/>
    </source>
</evidence>